<keyword evidence="3" id="KW-0645">Protease</keyword>
<evidence type="ECO:0000256" key="2">
    <source>
        <dbReference type="ARBA" id="ARBA00022801"/>
    </source>
</evidence>
<evidence type="ECO:0000256" key="1">
    <source>
        <dbReference type="ARBA" id="ARBA00006096"/>
    </source>
</evidence>
<dbReference type="PRINTS" id="PR00922">
    <property type="entry name" value="DADACBPTASE3"/>
</dbReference>
<name>A0A2S0MZU4_9BURK</name>
<evidence type="ECO:0000313" key="4">
    <source>
        <dbReference type="Proteomes" id="UP000239326"/>
    </source>
</evidence>
<dbReference type="GO" id="GO:0006508">
    <property type="term" value="P:proteolysis"/>
    <property type="evidence" value="ECO:0007669"/>
    <property type="project" value="InterPro"/>
</dbReference>
<dbReference type="NCBIfam" id="TIGR00666">
    <property type="entry name" value="PBP4"/>
    <property type="match status" value="1"/>
</dbReference>
<dbReference type="Proteomes" id="UP000239326">
    <property type="component" value="Chromosome"/>
</dbReference>
<organism evidence="3 4">
    <name type="scientific">Simplicispira suum</name>
    <dbReference type="NCBI Taxonomy" id="2109915"/>
    <lineage>
        <taxon>Bacteria</taxon>
        <taxon>Pseudomonadati</taxon>
        <taxon>Pseudomonadota</taxon>
        <taxon>Betaproteobacteria</taxon>
        <taxon>Burkholderiales</taxon>
        <taxon>Comamonadaceae</taxon>
        <taxon>Simplicispira</taxon>
    </lineage>
</organism>
<dbReference type="GO" id="GO:0004185">
    <property type="term" value="F:serine-type carboxypeptidase activity"/>
    <property type="evidence" value="ECO:0007669"/>
    <property type="project" value="InterPro"/>
</dbReference>
<dbReference type="InterPro" id="IPR012338">
    <property type="entry name" value="Beta-lactam/transpept-like"/>
</dbReference>
<dbReference type="PANTHER" id="PTHR30023">
    <property type="entry name" value="D-ALANYL-D-ALANINE CARBOXYPEPTIDASE"/>
    <property type="match status" value="1"/>
</dbReference>
<dbReference type="SUPFAM" id="SSF56601">
    <property type="entry name" value="beta-lactamase/transpeptidase-like"/>
    <property type="match status" value="1"/>
</dbReference>
<keyword evidence="2" id="KW-0378">Hydrolase</keyword>
<keyword evidence="3" id="KW-0121">Carboxypeptidase</keyword>
<dbReference type="OrthoDB" id="9802627at2"/>
<gene>
    <name evidence="3" type="primary">dacB</name>
    <name evidence="3" type="ORF">C6571_08930</name>
</gene>
<dbReference type="Gene3D" id="3.40.710.10">
    <property type="entry name" value="DD-peptidase/beta-lactamase superfamily"/>
    <property type="match status" value="1"/>
</dbReference>
<proteinExistence type="inferred from homology"/>
<sequence length="510" mass="53427">MWGSGAMDTIIGAVADSGAHRLRRMLKCLPSLLSFSRPLCAFLVCTLAPSFWATAAAPPSATLPATVTAALSRAGVPREAFAALVVPADEGSSPRLNWQGDRPMNAASVMKLATTFAALDLLGPAYTWSTPVFAQGPVRDGTLQGNLYLRGSGDPSLVMERLWLLLRRVQAHGIDAIAGDIVVDGTAFAGAARDPAAFDGEPLRAYNAAPDALLVNFKSLVLDLVPDAAAGLARIQVAPPMAGLAVQASVPLAPAGTRCGDWRAQMRLSLADPTRLAFQGQYPAACGERSWALAPPQPELFGPRAVAGMWLALGGRLGGSARLGKVPDGLAPLFVHSSAPLAEAVQNINKFSNNVMAQQVFLTLGLEAGGVGSLDTARAALQTWWARRMGAAAMPVFDNGAGLSRETRISASSLARMLQRAWASPVMPELMASLPIVGVDGTLRRSQSRAVGSAHLKTGSLQDVLAIAGYVHGDDGQRWVLVALVNHDHAAAARPALDALIDWTRLASQR</sequence>
<comment type="similarity">
    <text evidence="1">Belongs to the peptidase S13 family.</text>
</comment>
<dbReference type="EMBL" id="CP027669">
    <property type="protein sequence ID" value="AVO41399.1"/>
    <property type="molecule type" value="Genomic_DNA"/>
</dbReference>
<dbReference type="InterPro" id="IPR000667">
    <property type="entry name" value="Peptidase_S13"/>
</dbReference>
<accession>A0A2S0MZU4</accession>
<evidence type="ECO:0000313" key="3">
    <source>
        <dbReference type="EMBL" id="AVO41399.1"/>
    </source>
</evidence>
<dbReference type="Gene3D" id="3.50.80.20">
    <property type="entry name" value="D-Ala-D-Ala carboxypeptidase C, peptidase S13"/>
    <property type="match status" value="1"/>
</dbReference>
<dbReference type="GO" id="GO:0000270">
    <property type="term" value="P:peptidoglycan metabolic process"/>
    <property type="evidence" value="ECO:0007669"/>
    <property type="project" value="TreeGrafter"/>
</dbReference>
<dbReference type="KEGG" id="simp:C6571_08930"/>
<dbReference type="PANTHER" id="PTHR30023:SF0">
    <property type="entry name" value="PENICILLIN-SENSITIVE CARBOXYPEPTIDASE A"/>
    <property type="match status" value="1"/>
</dbReference>
<reference evidence="3 4" key="1">
    <citation type="submission" date="2018-03" db="EMBL/GenBank/DDBJ databases">
        <title>Genome sequencing of Simplicispira sp.</title>
        <authorList>
            <person name="Kim S.-J."/>
            <person name="Heo J."/>
            <person name="Kwon S.-W."/>
        </authorList>
    </citation>
    <scope>NUCLEOTIDE SEQUENCE [LARGE SCALE GENOMIC DNA]</scope>
    <source>
        <strain evidence="3 4">SC1-8</strain>
    </source>
</reference>
<dbReference type="Pfam" id="PF02113">
    <property type="entry name" value="Peptidase_S13"/>
    <property type="match status" value="1"/>
</dbReference>
<keyword evidence="4" id="KW-1185">Reference proteome</keyword>
<protein>
    <submittedName>
        <fullName evidence="3">D-alanyl-D-alanine carboxypeptidase/D-alanyl-D-alanine-endopeptidase</fullName>
    </submittedName>
</protein>
<dbReference type="AlphaFoldDB" id="A0A2S0MZU4"/>